<feature type="binding site" evidence="7">
    <location>
        <position position="165"/>
    </location>
    <ligand>
        <name>glyoxylate</name>
        <dbReference type="ChEBI" id="CHEBI:36655"/>
    </ligand>
</feature>
<accession>A0A5S9NN40</accession>
<feature type="binding site" evidence="7">
    <location>
        <position position="156"/>
    </location>
    <ligand>
        <name>FMN</name>
        <dbReference type="ChEBI" id="CHEBI:58210"/>
    </ligand>
</feature>
<dbReference type="GO" id="GO:0016491">
    <property type="term" value="F:oxidoreductase activity"/>
    <property type="evidence" value="ECO:0007669"/>
    <property type="project" value="UniProtKB-KW"/>
</dbReference>
<proteinExistence type="inferred from homology"/>
<dbReference type="Pfam" id="PF01070">
    <property type="entry name" value="FMN_dh"/>
    <property type="match status" value="1"/>
</dbReference>
<feature type="binding site" evidence="7">
    <location>
        <position position="258"/>
    </location>
    <ligand>
        <name>FMN</name>
        <dbReference type="ChEBI" id="CHEBI:58210"/>
    </ligand>
</feature>
<evidence type="ECO:0000256" key="7">
    <source>
        <dbReference type="PIRSR" id="PIRSR000138-2"/>
    </source>
</evidence>
<feature type="active site" description="Proton acceptor" evidence="6">
    <location>
        <position position="255"/>
    </location>
</feature>
<organism evidence="9 10">
    <name type="scientific">BD1-7 clade bacterium</name>
    <dbReference type="NCBI Taxonomy" id="2029982"/>
    <lineage>
        <taxon>Bacteria</taxon>
        <taxon>Pseudomonadati</taxon>
        <taxon>Pseudomonadota</taxon>
        <taxon>Gammaproteobacteria</taxon>
        <taxon>Cellvibrionales</taxon>
        <taxon>Spongiibacteraceae</taxon>
        <taxon>BD1-7 clade</taxon>
    </lineage>
</organism>
<dbReference type="Gene3D" id="3.20.20.70">
    <property type="entry name" value="Aldolase class I"/>
    <property type="match status" value="1"/>
</dbReference>
<dbReference type="PROSITE" id="PS51349">
    <property type="entry name" value="FMN_HYDROXY_ACID_DH_2"/>
    <property type="match status" value="1"/>
</dbReference>
<gene>
    <name evidence="9" type="primary">hmo</name>
    <name evidence="9" type="ORF">OPDIPICF_03707</name>
</gene>
<dbReference type="InterPro" id="IPR008259">
    <property type="entry name" value="FMN_hydac_DH_AS"/>
</dbReference>
<protein>
    <submittedName>
        <fullName evidence="9">4-hydroxymandelate oxidase</fullName>
        <ecNumber evidence="9">1.1.3.46</ecNumber>
    </submittedName>
</protein>
<dbReference type="FunFam" id="3.20.20.70:FF:000056">
    <property type="entry name" value="hydroxyacid oxidase 2"/>
    <property type="match status" value="1"/>
</dbReference>
<dbReference type="CDD" id="cd02809">
    <property type="entry name" value="alpha_hydroxyacid_oxid_FMN"/>
    <property type="match status" value="1"/>
</dbReference>
<evidence type="ECO:0000259" key="8">
    <source>
        <dbReference type="PROSITE" id="PS51349"/>
    </source>
</evidence>
<evidence type="ECO:0000256" key="4">
    <source>
        <dbReference type="ARBA" id="ARBA00023002"/>
    </source>
</evidence>
<evidence type="ECO:0000256" key="1">
    <source>
        <dbReference type="ARBA" id="ARBA00001917"/>
    </source>
</evidence>
<feature type="binding site" evidence="7">
    <location>
        <position position="25"/>
    </location>
    <ligand>
        <name>glyoxylate</name>
        <dbReference type="ChEBI" id="CHEBI:36655"/>
    </ligand>
</feature>
<feature type="binding site" evidence="7">
    <location>
        <begin position="286"/>
        <end position="290"/>
    </location>
    <ligand>
        <name>FMN</name>
        <dbReference type="ChEBI" id="CHEBI:58210"/>
    </ligand>
</feature>
<feature type="binding site" evidence="7">
    <location>
        <begin position="309"/>
        <end position="310"/>
    </location>
    <ligand>
        <name>FMN</name>
        <dbReference type="ChEBI" id="CHEBI:58210"/>
    </ligand>
</feature>
<dbReference type="PROSITE" id="PS00557">
    <property type="entry name" value="FMN_HYDROXY_ACID_DH_1"/>
    <property type="match status" value="1"/>
</dbReference>
<comment type="similarity">
    <text evidence="5">Belongs to the FMN-dependent alpha-hydroxy acid dehydrogenase family.</text>
</comment>
<dbReference type="SUPFAM" id="SSF51395">
    <property type="entry name" value="FMN-linked oxidoreductases"/>
    <property type="match status" value="1"/>
</dbReference>
<dbReference type="PANTHER" id="PTHR10578:SF107">
    <property type="entry name" value="2-HYDROXYACID OXIDASE 1"/>
    <property type="match status" value="1"/>
</dbReference>
<feature type="binding site" evidence="7">
    <location>
        <begin position="78"/>
        <end position="80"/>
    </location>
    <ligand>
        <name>FMN</name>
        <dbReference type="ChEBI" id="CHEBI:58210"/>
    </ligand>
</feature>
<dbReference type="PIRSF" id="PIRSF000138">
    <property type="entry name" value="Al-hdrx_acd_dh"/>
    <property type="match status" value="1"/>
</dbReference>
<dbReference type="Proteomes" id="UP000441399">
    <property type="component" value="Unassembled WGS sequence"/>
</dbReference>
<dbReference type="InterPro" id="IPR012133">
    <property type="entry name" value="Alpha-hydoxy_acid_DH_FMN"/>
</dbReference>
<dbReference type="InterPro" id="IPR013785">
    <property type="entry name" value="Aldolase_TIM"/>
</dbReference>
<dbReference type="AlphaFoldDB" id="A0A5S9NN40"/>
<dbReference type="GO" id="GO:0005737">
    <property type="term" value="C:cytoplasm"/>
    <property type="evidence" value="ECO:0007669"/>
    <property type="project" value="UniProtKB-ARBA"/>
</dbReference>
<dbReference type="EC" id="1.1.3.46" evidence="9"/>
<dbReference type="InterPro" id="IPR000262">
    <property type="entry name" value="FMN-dep_DH"/>
</dbReference>
<feature type="binding site" evidence="7">
    <location>
        <position position="130"/>
    </location>
    <ligand>
        <name>FMN</name>
        <dbReference type="ChEBI" id="CHEBI:58210"/>
    </ligand>
</feature>
<feature type="binding site" evidence="7">
    <location>
        <position position="253"/>
    </location>
    <ligand>
        <name>FMN</name>
        <dbReference type="ChEBI" id="CHEBI:58210"/>
    </ligand>
</feature>
<name>A0A5S9NN40_9GAMM</name>
<reference evidence="9 10" key="1">
    <citation type="submission" date="2019-11" db="EMBL/GenBank/DDBJ databases">
        <authorList>
            <person name="Holert J."/>
        </authorList>
    </citation>
    <scope>NUCLEOTIDE SEQUENCE [LARGE SCALE GENOMIC DNA]</scope>
    <source>
        <strain evidence="9">SB11_3</strain>
    </source>
</reference>
<feature type="binding site" evidence="7">
    <location>
        <position position="255"/>
    </location>
    <ligand>
        <name>glyoxylate</name>
        <dbReference type="ChEBI" id="CHEBI:36655"/>
    </ligand>
</feature>
<keyword evidence="4 9" id="KW-0560">Oxidoreductase</keyword>
<feature type="binding site" evidence="7">
    <location>
        <position position="231"/>
    </location>
    <ligand>
        <name>FMN</name>
        <dbReference type="ChEBI" id="CHEBI:58210"/>
    </ligand>
</feature>
<evidence type="ECO:0000256" key="5">
    <source>
        <dbReference type="ARBA" id="ARBA00024042"/>
    </source>
</evidence>
<evidence type="ECO:0000256" key="2">
    <source>
        <dbReference type="ARBA" id="ARBA00022630"/>
    </source>
</evidence>
<keyword evidence="10" id="KW-1185">Reference proteome</keyword>
<evidence type="ECO:0000313" key="10">
    <source>
        <dbReference type="Proteomes" id="UP000441399"/>
    </source>
</evidence>
<dbReference type="GO" id="GO:0010181">
    <property type="term" value="F:FMN binding"/>
    <property type="evidence" value="ECO:0007669"/>
    <property type="project" value="InterPro"/>
</dbReference>
<keyword evidence="2 7" id="KW-0285">Flavoprotein</keyword>
<comment type="cofactor">
    <cofactor evidence="1">
        <name>FMN</name>
        <dbReference type="ChEBI" id="CHEBI:58210"/>
    </cofactor>
</comment>
<sequence>MHKPQNLFEYEKQASSLISPMAADYYASGACDGITLAANRNAYDHYQLLPRVLVDVSRQDLSVNILGQQHATPLIIAPSAFHCLAHPQGEKATARAAEEQDTTLILSTLATQSLEDVSAAADTRRWFQLYVHKDRALTQDLVARAVAAGYTALCLTVDAPLLGKREKDANNTFTLPSDLCLANLQSARKNLPDQQGQSGLFDYFADQLDASLNWHDIEWLASLSDLPIVLKGIVRADDAQRAVDYGAAGVVVSNHGGRQLDGTIATIDALTDVVTSVDNRIDVLLDGGVRRGTDVLKALALGAKGVLIGRPILWGLAVDGADGVSHVLTLLREELKLAMALSGCASIDDITPDLLTTAHRR</sequence>
<feature type="domain" description="FMN hydroxy acid dehydrogenase" evidence="8">
    <location>
        <begin position="1"/>
        <end position="360"/>
    </location>
</feature>
<dbReference type="OrthoDB" id="9770452at2"/>
<evidence type="ECO:0000256" key="3">
    <source>
        <dbReference type="ARBA" id="ARBA00022643"/>
    </source>
</evidence>
<dbReference type="InterPro" id="IPR037396">
    <property type="entry name" value="FMN_HAD"/>
</dbReference>
<evidence type="ECO:0000313" key="9">
    <source>
        <dbReference type="EMBL" id="CAA0091745.1"/>
    </source>
</evidence>
<evidence type="ECO:0000256" key="6">
    <source>
        <dbReference type="PIRSR" id="PIRSR000138-1"/>
    </source>
</evidence>
<dbReference type="EMBL" id="CACSIO010000002">
    <property type="protein sequence ID" value="CAA0091745.1"/>
    <property type="molecule type" value="Genomic_DNA"/>
</dbReference>
<feature type="binding site" evidence="7">
    <location>
        <position position="107"/>
    </location>
    <ligand>
        <name>FMN</name>
        <dbReference type="ChEBI" id="CHEBI:58210"/>
    </ligand>
</feature>
<keyword evidence="3 7" id="KW-0288">FMN</keyword>
<dbReference type="PANTHER" id="PTHR10578">
    <property type="entry name" value="S -2-HYDROXY-ACID OXIDASE-RELATED"/>
    <property type="match status" value="1"/>
</dbReference>
<feature type="binding site" evidence="7">
    <location>
        <position position="128"/>
    </location>
    <ligand>
        <name>FMN</name>
        <dbReference type="ChEBI" id="CHEBI:58210"/>
    </ligand>
</feature>